<dbReference type="SUPFAM" id="SSF56112">
    <property type="entry name" value="Protein kinase-like (PK-like)"/>
    <property type="match status" value="1"/>
</dbReference>
<dbReference type="AlphaFoldDB" id="A0A2G8SLW4"/>
<dbReference type="OrthoDB" id="2803068at2759"/>
<reference evidence="2 3" key="1">
    <citation type="journal article" date="2015" name="Sci. Rep.">
        <title>Chromosome-level genome map provides insights into diverse defense mechanisms in the medicinal fungus Ganoderma sinense.</title>
        <authorList>
            <person name="Zhu Y."/>
            <person name="Xu J."/>
            <person name="Sun C."/>
            <person name="Zhou S."/>
            <person name="Xu H."/>
            <person name="Nelson D.R."/>
            <person name="Qian J."/>
            <person name="Song J."/>
            <person name="Luo H."/>
            <person name="Xiang L."/>
            <person name="Li Y."/>
            <person name="Xu Z."/>
            <person name="Ji A."/>
            <person name="Wang L."/>
            <person name="Lu S."/>
            <person name="Hayward A."/>
            <person name="Sun W."/>
            <person name="Li X."/>
            <person name="Schwartz D.C."/>
            <person name="Wang Y."/>
            <person name="Chen S."/>
        </authorList>
    </citation>
    <scope>NUCLEOTIDE SEQUENCE [LARGE SCALE GENOMIC DNA]</scope>
    <source>
        <strain evidence="2 3">ZZ0214-1</strain>
    </source>
</reference>
<dbReference type="STRING" id="1077348.A0A2G8SLW4"/>
<feature type="region of interest" description="Disordered" evidence="1">
    <location>
        <begin position="496"/>
        <end position="533"/>
    </location>
</feature>
<dbReference type="EMBL" id="AYKW01000005">
    <property type="protein sequence ID" value="PIL34739.1"/>
    <property type="molecule type" value="Genomic_DNA"/>
</dbReference>
<dbReference type="InterPro" id="IPR011009">
    <property type="entry name" value="Kinase-like_dom_sf"/>
</dbReference>
<sequence length="533" mass="58189">MAALFEPAFAYAQNALWGLQDTTPLGEGENREEEGNAGSVGAVVDATGSGKDDVLDAHLFMAQLRDTFNGLKMGFSESESKQGAFTHGVALSKVLQLLFDDPTLDAWVQVSMNHLPRIEIEAECPTPCGIPALYVFANDRLTSLRDPKMESQGVLEGMAAYRDAILKTARAPIYDATCCPCLVIGTAGATLQIFAAYFADRIYRTHLCDFALDADADAHHDVAAVATKLRVIRNTARMLLPAPLPVHLYLRDRVTRGQNSDVFTGTLTLSAQRGTDDSESSDRELPVHVKFVPEYSVAAHRLLATHTDASGAPRPLAPQLYWAGEIVPGLWMIVMETLPPDARMLYRYLRGNPDPDCSEPPTWDELGDVRAAVRLLHAHGIVHGDIRSGNIMLQRPARLAPNSESEADSASSSSAAASNCLSTTASSTGGSGVEMSPARAYLIDFDWAGKEGEARYPVDPTLNPDVEWPRPVSELPGQLITKDDDLFMLEKLLGDRQESDCGHEDSEQDDNLNVNKRKRKREENTTLDVNKET</sequence>
<dbReference type="Proteomes" id="UP000230002">
    <property type="component" value="Unassembled WGS sequence"/>
</dbReference>
<dbReference type="PROSITE" id="PS00109">
    <property type="entry name" value="PROTEIN_KINASE_TYR"/>
    <property type="match status" value="1"/>
</dbReference>
<proteinExistence type="predicted"/>
<feature type="compositionally biased region" description="Basic and acidic residues" evidence="1">
    <location>
        <begin position="521"/>
        <end position="533"/>
    </location>
</feature>
<dbReference type="GO" id="GO:0004672">
    <property type="term" value="F:protein kinase activity"/>
    <property type="evidence" value="ECO:0007669"/>
    <property type="project" value="InterPro"/>
</dbReference>
<feature type="compositionally biased region" description="Low complexity" evidence="1">
    <location>
        <begin position="400"/>
        <end position="428"/>
    </location>
</feature>
<comment type="caution">
    <text evidence="2">The sequence shown here is derived from an EMBL/GenBank/DDBJ whole genome shotgun (WGS) entry which is preliminary data.</text>
</comment>
<evidence type="ECO:0000256" key="1">
    <source>
        <dbReference type="SAM" id="MobiDB-lite"/>
    </source>
</evidence>
<feature type="compositionally biased region" description="Basic and acidic residues" evidence="1">
    <location>
        <begin position="496"/>
        <end position="505"/>
    </location>
</feature>
<accession>A0A2G8SLW4</accession>
<keyword evidence="3" id="KW-1185">Reference proteome</keyword>
<evidence type="ECO:0000313" key="3">
    <source>
        <dbReference type="Proteomes" id="UP000230002"/>
    </source>
</evidence>
<protein>
    <submittedName>
        <fullName evidence="2">Uncharacterized protein</fullName>
    </submittedName>
</protein>
<dbReference type="InterPro" id="IPR008266">
    <property type="entry name" value="Tyr_kinase_AS"/>
</dbReference>
<organism evidence="2 3">
    <name type="scientific">Ganoderma sinense ZZ0214-1</name>
    <dbReference type="NCBI Taxonomy" id="1077348"/>
    <lineage>
        <taxon>Eukaryota</taxon>
        <taxon>Fungi</taxon>
        <taxon>Dikarya</taxon>
        <taxon>Basidiomycota</taxon>
        <taxon>Agaricomycotina</taxon>
        <taxon>Agaricomycetes</taxon>
        <taxon>Polyporales</taxon>
        <taxon>Polyporaceae</taxon>
        <taxon>Ganoderma</taxon>
    </lineage>
</organism>
<dbReference type="Gene3D" id="1.10.510.10">
    <property type="entry name" value="Transferase(Phosphotransferase) domain 1"/>
    <property type="match status" value="1"/>
</dbReference>
<evidence type="ECO:0000313" key="2">
    <source>
        <dbReference type="EMBL" id="PIL34739.1"/>
    </source>
</evidence>
<gene>
    <name evidence="2" type="ORF">GSI_03520</name>
</gene>
<name>A0A2G8SLW4_9APHY</name>
<feature type="region of interest" description="Disordered" evidence="1">
    <location>
        <begin position="397"/>
        <end position="433"/>
    </location>
</feature>